<organism evidence="1 2">
    <name type="scientific">Cohaesibacter celericrescens</name>
    <dbReference type="NCBI Taxonomy" id="2067669"/>
    <lineage>
        <taxon>Bacteria</taxon>
        <taxon>Pseudomonadati</taxon>
        <taxon>Pseudomonadota</taxon>
        <taxon>Alphaproteobacteria</taxon>
        <taxon>Hyphomicrobiales</taxon>
        <taxon>Cohaesibacteraceae</taxon>
    </lineage>
</organism>
<dbReference type="OrthoDB" id="9809132at2"/>
<dbReference type="Proteomes" id="UP000234881">
    <property type="component" value="Unassembled WGS sequence"/>
</dbReference>
<gene>
    <name evidence="1" type="ORF">C0081_18225</name>
</gene>
<evidence type="ECO:0000313" key="1">
    <source>
        <dbReference type="EMBL" id="PLW75591.1"/>
    </source>
</evidence>
<dbReference type="PANTHER" id="PTHR38013">
    <property type="entry name" value="GLYCOPROTEIN/POLYSACCHARIDE METABOLISM"/>
    <property type="match status" value="1"/>
</dbReference>
<dbReference type="PANTHER" id="PTHR38013:SF1">
    <property type="entry name" value="GLYCOPROTEIN_POLYSACCHARIDE METABOLISM"/>
    <property type="match status" value="1"/>
</dbReference>
<dbReference type="Pfam" id="PF09619">
    <property type="entry name" value="YscW"/>
    <property type="match status" value="1"/>
</dbReference>
<keyword evidence="2" id="KW-1185">Reference proteome</keyword>
<sequence length="141" mass="15222">MSFAYRSANPLSFGPFASPYDASTDDKLFDDLLNSTLRGEAYSLTPTILPNDASLEVRLLDISISDGPAIMLANTTIVPAQQIPIAFSIPYDRHQILRGRTYSISGTIRAGGKLLYANDCTHLVFTGSSLAQAKLRLTPVG</sequence>
<accession>A0A2N5XM29</accession>
<comment type="caution">
    <text evidence="1">The sequence shown here is derived from an EMBL/GenBank/DDBJ whole genome shotgun (WGS) entry which is preliminary data.</text>
</comment>
<proteinExistence type="predicted"/>
<dbReference type="RefSeq" id="WP_101535293.1">
    <property type="nucleotide sequence ID" value="NZ_PKUQ01000047.1"/>
</dbReference>
<dbReference type="InterPro" id="IPR039366">
    <property type="entry name" value="Pilotin"/>
</dbReference>
<evidence type="ECO:0008006" key="3">
    <source>
        <dbReference type="Google" id="ProtNLM"/>
    </source>
</evidence>
<protein>
    <recommendedName>
        <fullName evidence="3">Lipoprotein</fullName>
    </recommendedName>
</protein>
<dbReference type="AlphaFoldDB" id="A0A2N5XM29"/>
<dbReference type="InterPro" id="IPR053196">
    <property type="entry name" value="Lipoprotein_YbaY-like"/>
</dbReference>
<reference evidence="1 2" key="1">
    <citation type="submission" date="2018-01" db="EMBL/GenBank/DDBJ databases">
        <title>The draft genome sequence of Cohaesibacter sp. H1304.</title>
        <authorList>
            <person name="Wang N.-N."/>
            <person name="Du Z.-J."/>
        </authorList>
    </citation>
    <scope>NUCLEOTIDE SEQUENCE [LARGE SCALE GENOMIC DNA]</scope>
    <source>
        <strain evidence="1 2">H1304</strain>
    </source>
</reference>
<name>A0A2N5XM29_9HYPH</name>
<evidence type="ECO:0000313" key="2">
    <source>
        <dbReference type="Proteomes" id="UP000234881"/>
    </source>
</evidence>
<dbReference type="EMBL" id="PKUQ01000047">
    <property type="protein sequence ID" value="PLW75591.1"/>
    <property type="molecule type" value="Genomic_DNA"/>
</dbReference>